<sequence>MYRRSRRLDSLYNIPYLPRSIYPHGTFGIIYKRQSFQKSDKLMTYCVYFITSSTNHRPRSFWHWLIYESTRTSMTFCLSLAINPGRVHVLCIVGTYLSSQIF</sequence>
<accession>A0A0C3FHM8</accession>
<evidence type="ECO:0000313" key="2">
    <source>
        <dbReference type="Proteomes" id="UP000054166"/>
    </source>
</evidence>
<organism evidence="1 2">
    <name type="scientific">Piloderma croceum (strain F 1598)</name>
    <dbReference type="NCBI Taxonomy" id="765440"/>
    <lineage>
        <taxon>Eukaryota</taxon>
        <taxon>Fungi</taxon>
        <taxon>Dikarya</taxon>
        <taxon>Basidiomycota</taxon>
        <taxon>Agaricomycotina</taxon>
        <taxon>Agaricomycetes</taxon>
        <taxon>Agaricomycetidae</taxon>
        <taxon>Atheliales</taxon>
        <taxon>Atheliaceae</taxon>
        <taxon>Piloderma</taxon>
    </lineage>
</organism>
<gene>
    <name evidence="1" type="ORF">PILCRDRAFT_563020</name>
</gene>
<dbReference type="AlphaFoldDB" id="A0A0C3FHM8"/>
<protein>
    <submittedName>
        <fullName evidence="1">Uncharacterized protein</fullName>
    </submittedName>
</protein>
<keyword evidence="2" id="KW-1185">Reference proteome</keyword>
<reference evidence="2" key="2">
    <citation type="submission" date="2015-01" db="EMBL/GenBank/DDBJ databases">
        <title>Evolutionary Origins and Diversification of the Mycorrhizal Mutualists.</title>
        <authorList>
            <consortium name="DOE Joint Genome Institute"/>
            <consortium name="Mycorrhizal Genomics Consortium"/>
            <person name="Kohler A."/>
            <person name="Kuo A."/>
            <person name="Nagy L.G."/>
            <person name="Floudas D."/>
            <person name="Copeland A."/>
            <person name="Barry K.W."/>
            <person name="Cichocki N."/>
            <person name="Veneault-Fourrey C."/>
            <person name="LaButti K."/>
            <person name="Lindquist E.A."/>
            <person name="Lipzen A."/>
            <person name="Lundell T."/>
            <person name="Morin E."/>
            <person name="Murat C."/>
            <person name="Riley R."/>
            <person name="Ohm R."/>
            <person name="Sun H."/>
            <person name="Tunlid A."/>
            <person name="Henrissat B."/>
            <person name="Grigoriev I.V."/>
            <person name="Hibbett D.S."/>
            <person name="Martin F."/>
        </authorList>
    </citation>
    <scope>NUCLEOTIDE SEQUENCE [LARGE SCALE GENOMIC DNA]</scope>
    <source>
        <strain evidence="2">F 1598</strain>
    </source>
</reference>
<dbReference type="HOGENOM" id="CLU_2278510_0_0_1"/>
<reference evidence="1 2" key="1">
    <citation type="submission" date="2014-04" db="EMBL/GenBank/DDBJ databases">
        <authorList>
            <consortium name="DOE Joint Genome Institute"/>
            <person name="Kuo A."/>
            <person name="Tarkka M."/>
            <person name="Buscot F."/>
            <person name="Kohler A."/>
            <person name="Nagy L.G."/>
            <person name="Floudas D."/>
            <person name="Copeland A."/>
            <person name="Barry K.W."/>
            <person name="Cichocki N."/>
            <person name="Veneault-Fourrey C."/>
            <person name="LaButti K."/>
            <person name="Lindquist E.A."/>
            <person name="Lipzen A."/>
            <person name="Lundell T."/>
            <person name="Morin E."/>
            <person name="Murat C."/>
            <person name="Sun H."/>
            <person name="Tunlid A."/>
            <person name="Henrissat B."/>
            <person name="Grigoriev I.V."/>
            <person name="Hibbett D.S."/>
            <person name="Martin F."/>
            <person name="Nordberg H.P."/>
            <person name="Cantor M.N."/>
            <person name="Hua S.X."/>
        </authorList>
    </citation>
    <scope>NUCLEOTIDE SEQUENCE [LARGE SCALE GENOMIC DNA]</scope>
    <source>
        <strain evidence="1 2">F 1598</strain>
    </source>
</reference>
<dbReference type="EMBL" id="KN833010">
    <property type="protein sequence ID" value="KIM79306.1"/>
    <property type="molecule type" value="Genomic_DNA"/>
</dbReference>
<dbReference type="InParanoid" id="A0A0C3FHM8"/>
<evidence type="ECO:0000313" key="1">
    <source>
        <dbReference type="EMBL" id="KIM79306.1"/>
    </source>
</evidence>
<dbReference type="Proteomes" id="UP000054166">
    <property type="component" value="Unassembled WGS sequence"/>
</dbReference>
<name>A0A0C3FHM8_PILCF</name>
<proteinExistence type="predicted"/>